<dbReference type="GO" id="GO:0004594">
    <property type="term" value="F:pantothenate kinase activity"/>
    <property type="evidence" value="ECO:0007669"/>
    <property type="project" value="UniProtKB-UniRule"/>
</dbReference>
<evidence type="ECO:0000256" key="2">
    <source>
        <dbReference type="ARBA" id="ARBA00001958"/>
    </source>
</evidence>
<keyword evidence="10 16" id="KW-0418">Kinase</keyword>
<dbReference type="UniPathway" id="UPA00241">
    <property type="reaction ID" value="UER00352"/>
</dbReference>
<evidence type="ECO:0000256" key="16">
    <source>
        <dbReference type="HAMAP-Rule" id="MF_01274"/>
    </source>
</evidence>
<evidence type="ECO:0000256" key="8">
    <source>
        <dbReference type="ARBA" id="ARBA00022679"/>
    </source>
</evidence>
<evidence type="ECO:0000256" key="14">
    <source>
        <dbReference type="ARBA" id="ARBA00038036"/>
    </source>
</evidence>
<dbReference type="PATRIC" id="fig|1280952.3.peg.2823"/>
<feature type="active site" description="Proton acceptor" evidence="16">
    <location>
        <position position="110"/>
    </location>
</feature>
<protein>
    <recommendedName>
        <fullName evidence="15 16">Type III pantothenate kinase</fullName>
        <ecNumber evidence="6 16">2.7.1.33</ecNumber>
    </recommendedName>
    <alternativeName>
        <fullName evidence="16">PanK-III</fullName>
    </alternativeName>
    <alternativeName>
        <fullName evidence="16">Pantothenic acid kinase</fullName>
    </alternativeName>
</protein>
<comment type="catalytic activity">
    <reaction evidence="1 16">
        <text>(R)-pantothenate + ATP = (R)-4'-phosphopantothenate + ADP + H(+)</text>
        <dbReference type="Rhea" id="RHEA:16373"/>
        <dbReference type="ChEBI" id="CHEBI:10986"/>
        <dbReference type="ChEBI" id="CHEBI:15378"/>
        <dbReference type="ChEBI" id="CHEBI:29032"/>
        <dbReference type="ChEBI" id="CHEBI:30616"/>
        <dbReference type="ChEBI" id="CHEBI:456216"/>
        <dbReference type="EC" id="2.7.1.33"/>
    </reaction>
</comment>
<evidence type="ECO:0000256" key="7">
    <source>
        <dbReference type="ARBA" id="ARBA00022490"/>
    </source>
</evidence>
<comment type="cofactor">
    <cofactor evidence="16">
        <name>NH4(+)</name>
        <dbReference type="ChEBI" id="CHEBI:28938"/>
    </cofactor>
    <cofactor evidence="16">
        <name>K(+)</name>
        <dbReference type="ChEBI" id="CHEBI:29103"/>
    </cofactor>
    <text evidence="16">A monovalent cation. Ammonium or potassium.</text>
</comment>
<dbReference type="GO" id="GO:0005524">
    <property type="term" value="F:ATP binding"/>
    <property type="evidence" value="ECO:0007669"/>
    <property type="project" value="UniProtKB-UniRule"/>
</dbReference>
<dbReference type="OrthoDB" id="9804707at2"/>
<evidence type="ECO:0000256" key="12">
    <source>
        <dbReference type="ARBA" id="ARBA00022958"/>
    </source>
</evidence>
<keyword evidence="13 16" id="KW-0173">Coenzyme A biosynthesis</keyword>
<keyword evidence="18" id="KW-1185">Reference proteome</keyword>
<proteinExistence type="inferred from homology"/>
<dbReference type="AlphaFoldDB" id="A0A059F8V0"/>
<keyword evidence="16" id="KW-0479">Metal-binding</keyword>
<comment type="caution">
    <text evidence="16">Lacks conserved residue(s) required for the propagation of feature annotation.</text>
</comment>
<comment type="cofactor">
    <cofactor evidence="2">
        <name>K(+)</name>
        <dbReference type="ChEBI" id="CHEBI:29103"/>
    </cofactor>
</comment>
<keyword evidence="12 16" id="KW-0630">Potassium</keyword>
<keyword evidence="8 16" id="KW-0808">Transferase</keyword>
<dbReference type="PANTHER" id="PTHR34265:SF1">
    <property type="entry name" value="TYPE III PANTOTHENATE KINASE"/>
    <property type="match status" value="1"/>
</dbReference>
<dbReference type="CDD" id="cd24015">
    <property type="entry name" value="ASKHA_NBD_PanK-III"/>
    <property type="match status" value="1"/>
</dbReference>
<reference evidence="17 18" key="1">
    <citation type="journal article" date="2014" name="Antonie Van Leeuwenhoek">
        <title>Hyphomonas beringensis sp. nov. and Hyphomonas chukchiensis sp. nov., isolated from surface seawater of the Bering Sea and Chukchi Sea.</title>
        <authorList>
            <person name="Li C."/>
            <person name="Lai Q."/>
            <person name="Li G."/>
            <person name="Dong C."/>
            <person name="Wang J."/>
            <person name="Liao Y."/>
            <person name="Shao Z."/>
        </authorList>
    </citation>
    <scope>NUCLEOTIDE SEQUENCE [LARGE SCALE GENOMIC DNA]</scope>
    <source>
        <strain evidence="17 18">VP2</strain>
    </source>
</reference>
<dbReference type="Gene3D" id="3.30.420.40">
    <property type="match status" value="2"/>
</dbReference>
<evidence type="ECO:0000256" key="11">
    <source>
        <dbReference type="ARBA" id="ARBA00022840"/>
    </source>
</evidence>
<dbReference type="EC" id="2.7.1.33" evidence="6 16"/>
<evidence type="ECO:0000256" key="6">
    <source>
        <dbReference type="ARBA" id="ARBA00012102"/>
    </source>
</evidence>
<comment type="subunit">
    <text evidence="5 16">Homodimer.</text>
</comment>
<evidence type="ECO:0000256" key="15">
    <source>
        <dbReference type="ARBA" id="ARBA00040883"/>
    </source>
</evidence>
<evidence type="ECO:0000256" key="5">
    <source>
        <dbReference type="ARBA" id="ARBA00011738"/>
    </source>
</evidence>
<dbReference type="GO" id="GO:0015937">
    <property type="term" value="P:coenzyme A biosynthetic process"/>
    <property type="evidence" value="ECO:0007669"/>
    <property type="project" value="UniProtKB-UniRule"/>
</dbReference>
<dbReference type="STRING" id="1280952.HJA_14105"/>
<evidence type="ECO:0000256" key="9">
    <source>
        <dbReference type="ARBA" id="ARBA00022741"/>
    </source>
</evidence>
<gene>
    <name evidence="16" type="primary">coaX</name>
    <name evidence="17" type="ORF">HJA_14105</name>
</gene>
<dbReference type="InterPro" id="IPR043129">
    <property type="entry name" value="ATPase_NBD"/>
</dbReference>
<evidence type="ECO:0000313" key="17">
    <source>
        <dbReference type="EMBL" id="KCZ87019.1"/>
    </source>
</evidence>
<feature type="binding site" evidence="16">
    <location>
        <position position="185"/>
    </location>
    <ligand>
        <name>substrate</name>
    </ligand>
</feature>
<dbReference type="NCBIfam" id="TIGR00671">
    <property type="entry name" value="baf"/>
    <property type="match status" value="1"/>
</dbReference>
<evidence type="ECO:0000256" key="10">
    <source>
        <dbReference type="ARBA" id="ARBA00022777"/>
    </source>
</evidence>
<dbReference type="SUPFAM" id="SSF53067">
    <property type="entry name" value="Actin-like ATPase domain"/>
    <property type="match status" value="2"/>
</dbReference>
<dbReference type="eggNOG" id="COG1521">
    <property type="taxonomic scope" value="Bacteria"/>
</dbReference>
<evidence type="ECO:0000256" key="13">
    <source>
        <dbReference type="ARBA" id="ARBA00022993"/>
    </source>
</evidence>
<feature type="binding site" evidence="16">
    <location>
        <position position="130"/>
    </location>
    <ligand>
        <name>K(+)</name>
        <dbReference type="ChEBI" id="CHEBI:29103"/>
    </ligand>
</feature>
<keyword evidence="9 16" id="KW-0547">Nucleotide-binding</keyword>
<name>A0A059F8V0_9PROT</name>
<comment type="caution">
    <text evidence="17">The sequence shown here is derived from an EMBL/GenBank/DDBJ whole genome shotgun (WGS) entry which is preliminary data.</text>
</comment>
<dbReference type="GO" id="GO:0046872">
    <property type="term" value="F:metal ion binding"/>
    <property type="evidence" value="ECO:0007669"/>
    <property type="project" value="UniProtKB-KW"/>
</dbReference>
<dbReference type="Proteomes" id="UP000024816">
    <property type="component" value="Unassembled WGS sequence"/>
</dbReference>
<evidence type="ECO:0000256" key="1">
    <source>
        <dbReference type="ARBA" id="ARBA00001206"/>
    </source>
</evidence>
<dbReference type="NCBIfam" id="NF009844">
    <property type="entry name" value="PRK13318.1-2"/>
    <property type="match status" value="1"/>
</dbReference>
<comment type="subcellular location">
    <subcellularLocation>
        <location evidence="3 16">Cytoplasm</location>
    </subcellularLocation>
</comment>
<dbReference type="Pfam" id="PF03309">
    <property type="entry name" value="Pan_kinase"/>
    <property type="match status" value="1"/>
</dbReference>
<feature type="binding site" evidence="16">
    <location>
        <begin position="6"/>
        <end position="13"/>
    </location>
    <ligand>
        <name>ATP</name>
        <dbReference type="ChEBI" id="CHEBI:30616"/>
    </ligand>
</feature>
<dbReference type="PANTHER" id="PTHR34265">
    <property type="entry name" value="TYPE III PANTOTHENATE KINASE"/>
    <property type="match status" value="1"/>
</dbReference>
<keyword evidence="7 16" id="KW-0963">Cytoplasm</keyword>
<dbReference type="NCBIfam" id="NF009855">
    <property type="entry name" value="PRK13321.1"/>
    <property type="match status" value="1"/>
</dbReference>
<evidence type="ECO:0000256" key="4">
    <source>
        <dbReference type="ARBA" id="ARBA00005225"/>
    </source>
</evidence>
<feature type="binding site" evidence="16">
    <location>
        <position position="133"/>
    </location>
    <ligand>
        <name>ATP</name>
        <dbReference type="ChEBI" id="CHEBI:30616"/>
    </ligand>
</feature>
<dbReference type="NCBIfam" id="NF009848">
    <property type="entry name" value="PRK13318.1-6"/>
    <property type="match status" value="1"/>
</dbReference>
<comment type="function">
    <text evidence="16">Catalyzes the phosphorylation of pantothenate (Pan), the first step in CoA biosynthesis.</text>
</comment>
<keyword evidence="11 16" id="KW-0067">ATP-binding</keyword>
<dbReference type="InterPro" id="IPR004619">
    <property type="entry name" value="Type_III_PanK"/>
</dbReference>
<feature type="binding site" evidence="16">
    <location>
        <begin position="108"/>
        <end position="111"/>
    </location>
    <ligand>
        <name>substrate</name>
    </ligand>
</feature>
<sequence>MLLAIDVGNTNTVFGIHDGKEWVNQWRSATDPTKTADDHAAWLWRLADMHGADLSLINGCVISTVVPQAVFNFRNLARRYLNVEPMFIGDPNLKTGMEIRIRRPEQVGADRIVSALGAHKKYPGNLIVIDSGTATTFDVVAEDGAFEGGIISPGINLSVKALHDAAAQLPRIAIQRPPQVIGQDTISAMQSGVFWGYIDLIDGLVNRIKEEYGKPMSVVATGGVASLFEGASETIDHYDQDLLIRGLLEIYRLNK</sequence>
<organism evidence="17 18">
    <name type="scientific">Hyphomonas jannaschiana VP2</name>
    <dbReference type="NCBI Taxonomy" id="1280952"/>
    <lineage>
        <taxon>Bacteria</taxon>
        <taxon>Pseudomonadati</taxon>
        <taxon>Pseudomonadota</taxon>
        <taxon>Alphaproteobacteria</taxon>
        <taxon>Hyphomonadales</taxon>
        <taxon>Hyphomonadaceae</taxon>
        <taxon>Hyphomonas</taxon>
    </lineage>
</organism>
<comment type="similarity">
    <text evidence="14 16">Belongs to the type III pantothenate kinase family.</text>
</comment>
<dbReference type="GO" id="GO:0005737">
    <property type="term" value="C:cytoplasm"/>
    <property type="evidence" value="ECO:0007669"/>
    <property type="project" value="UniProtKB-SubCell"/>
</dbReference>
<dbReference type="HAMAP" id="MF_01274">
    <property type="entry name" value="Pantothen_kinase_3"/>
    <property type="match status" value="1"/>
</dbReference>
<dbReference type="EMBL" id="ARYJ01000010">
    <property type="protein sequence ID" value="KCZ87019.1"/>
    <property type="molecule type" value="Genomic_DNA"/>
</dbReference>
<evidence type="ECO:0000313" key="18">
    <source>
        <dbReference type="Proteomes" id="UP000024816"/>
    </source>
</evidence>
<evidence type="ECO:0000256" key="3">
    <source>
        <dbReference type="ARBA" id="ARBA00004496"/>
    </source>
</evidence>
<comment type="pathway">
    <text evidence="4 16">Cofactor biosynthesis; coenzyme A biosynthesis; CoA from (R)-pantothenate: step 1/5.</text>
</comment>
<accession>A0A059F8V0</accession>
<dbReference type="RefSeq" id="WP_035583414.1">
    <property type="nucleotide sequence ID" value="NZ_ARYJ01000010.1"/>
</dbReference>